<dbReference type="RefSeq" id="WP_244170489.1">
    <property type="nucleotide sequence ID" value="NZ_FNSO01000004.1"/>
</dbReference>
<dbReference type="STRING" id="208445.SAMN04489727_7492"/>
<dbReference type="SUPFAM" id="SSF53335">
    <property type="entry name" value="S-adenosyl-L-methionine-dependent methyltransferases"/>
    <property type="match status" value="1"/>
</dbReference>
<feature type="domain" description="Methyltransferase putative zinc binding" evidence="1">
    <location>
        <begin position="14"/>
        <end position="71"/>
    </location>
</feature>
<evidence type="ECO:0000259" key="2">
    <source>
        <dbReference type="Pfam" id="PF08484"/>
    </source>
</evidence>
<sequence>MTTNSEGQSMGTKCRVCDGRVVEFVDLGDQPTANGFLLPHEVEGEFRFRLAVGACEDCTMVQLMEEVPQELRYHAGYRYQASGSAGHRKHFRTDAEWFLANELTGPDPFIVEIGCNDGVMLSTIAEAGIRHLGVEPSGNVADLARAKGVQVLSAFFDADTAAAVRGAHGAADVIFGANTICHIAHVESLFRGIDALLSDNGIFVFEEPYLATIIEGMAFDQIYDEHVFYFSAGSVRAMAERFGFELVHAEHIDMHGGEVRYTIARPGARTPSASLDALLAEEEAGKLSEPLTFARFGRNVERIRDDLVGLLTHLRDQGKTVVGYGAPGKSSTVTTYCGITTDLIPFVVDSTPGKQGHLLPGSHLPVRPPSAFSDAYPDYAVLFAWNHAEEIMAKEEKFRAAGGKWIRFVPEVEVL</sequence>
<dbReference type="Pfam" id="PF08421">
    <property type="entry name" value="Methyltransf_13"/>
    <property type="match status" value="1"/>
</dbReference>
<reference evidence="4" key="1">
    <citation type="submission" date="2016-10" db="EMBL/GenBank/DDBJ databases">
        <authorList>
            <person name="Varghese N."/>
            <person name="Submissions S."/>
        </authorList>
    </citation>
    <scope>NUCLEOTIDE SEQUENCE [LARGE SCALE GENOMIC DNA]</scope>
    <source>
        <strain evidence="4">DSM 44544</strain>
    </source>
</reference>
<proteinExistence type="predicted"/>
<dbReference type="InterPro" id="IPR013630">
    <property type="entry name" value="Methyltransf_Zn-bd_dom_put"/>
</dbReference>
<evidence type="ECO:0000313" key="3">
    <source>
        <dbReference type="EMBL" id="SED34435.1"/>
    </source>
</evidence>
<name>A0A1H4ZX30_9PSEU</name>
<dbReference type="Gene3D" id="6.10.250.3100">
    <property type="match status" value="1"/>
</dbReference>
<organism evidence="3 4">
    <name type="scientific">Amycolatopsis tolypomycina</name>
    <dbReference type="NCBI Taxonomy" id="208445"/>
    <lineage>
        <taxon>Bacteria</taxon>
        <taxon>Bacillati</taxon>
        <taxon>Actinomycetota</taxon>
        <taxon>Actinomycetes</taxon>
        <taxon>Pseudonocardiales</taxon>
        <taxon>Pseudonocardiaceae</taxon>
        <taxon>Amycolatopsis</taxon>
    </lineage>
</organism>
<dbReference type="InterPro" id="IPR029063">
    <property type="entry name" value="SAM-dependent_MTases_sf"/>
</dbReference>
<accession>A0A1H4ZX30</accession>
<dbReference type="Gene3D" id="3.40.50.150">
    <property type="entry name" value="Vaccinia Virus protein VP39"/>
    <property type="match status" value="1"/>
</dbReference>
<dbReference type="InterPro" id="IPR038576">
    <property type="entry name" value="Methyltransf_Zn-bd_dom_put_sf"/>
</dbReference>
<dbReference type="PANTHER" id="PTHR43861:SF5">
    <property type="entry name" value="BLL5978 PROTEIN"/>
    <property type="match status" value="1"/>
</dbReference>
<evidence type="ECO:0000313" key="4">
    <source>
        <dbReference type="Proteomes" id="UP000199622"/>
    </source>
</evidence>
<gene>
    <name evidence="3" type="ORF">SAMN04489727_7492</name>
</gene>
<dbReference type="Pfam" id="PF13489">
    <property type="entry name" value="Methyltransf_23"/>
    <property type="match status" value="1"/>
</dbReference>
<dbReference type="Pfam" id="PF08484">
    <property type="entry name" value="Methyltransf_14"/>
    <property type="match status" value="1"/>
</dbReference>
<dbReference type="PANTHER" id="PTHR43861">
    <property type="entry name" value="TRANS-ACONITATE 2-METHYLTRANSFERASE-RELATED"/>
    <property type="match status" value="1"/>
</dbReference>
<dbReference type="AlphaFoldDB" id="A0A1H4ZX30"/>
<dbReference type="Proteomes" id="UP000199622">
    <property type="component" value="Unassembled WGS sequence"/>
</dbReference>
<dbReference type="InterPro" id="IPR013691">
    <property type="entry name" value="MeTrfase_14"/>
</dbReference>
<feature type="domain" description="C-methyltransferase" evidence="2">
    <location>
        <begin position="254"/>
        <end position="410"/>
    </location>
</feature>
<dbReference type="Gene3D" id="3.40.50.720">
    <property type="entry name" value="NAD(P)-binding Rossmann-like Domain"/>
    <property type="match status" value="1"/>
</dbReference>
<dbReference type="Gene3D" id="6.20.50.110">
    <property type="entry name" value="Methyltransferase, zinc-binding domain"/>
    <property type="match status" value="1"/>
</dbReference>
<protein>
    <submittedName>
        <fullName evidence="3">Methylation protein EvaC</fullName>
    </submittedName>
</protein>
<keyword evidence="4" id="KW-1185">Reference proteome</keyword>
<dbReference type="EMBL" id="FNSO01000004">
    <property type="protein sequence ID" value="SED34435.1"/>
    <property type="molecule type" value="Genomic_DNA"/>
</dbReference>
<evidence type="ECO:0000259" key="1">
    <source>
        <dbReference type="Pfam" id="PF08421"/>
    </source>
</evidence>